<proteinExistence type="predicted"/>
<gene>
    <name evidence="8" type="ORF">NKR19_g6103</name>
</gene>
<protein>
    <submittedName>
        <fullName evidence="8">MFS general substrate transporter</fullName>
    </submittedName>
</protein>
<keyword evidence="4 6" id="KW-0472">Membrane</keyword>
<feature type="transmembrane region" description="Helical" evidence="6">
    <location>
        <begin position="117"/>
        <end position="136"/>
    </location>
</feature>
<dbReference type="InterPro" id="IPR020846">
    <property type="entry name" value="MFS_dom"/>
</dbReference>
<dbReference type="Proteomes" id="UP001174691">
    <property type="component" value="Unassembled WGS sequence"/>
</dbReference>
<feature type="transmembrane region" description="Helical" evidence="6">
    <location>
        <begin position="274"/>
        <end position="294"/>
    </location>
</feature>
<feature type="transmembrane region" description="Helical" evidence="6">
    <location>
        <begin position="349"/>
        <end position="369"/>
    </location>
</feature>
<feature type="transmembrane region" description="Helical" evidence="6">
    <location>
        <begin position="414"/>
        <end position="436"/>
    </location>
</feature>
<comment type="caution">
    <text evidence="8">The sequence shown here is derived from an EMBL/GenBank/DDBJ whole genome shotgun (WGS) entry which is preliminary data.</text>
</comment>
<evidence type="ECO:0000256" key="2">
    <source>
        <dbReference type="ARBA" id="ARBA00022692"/>
    </source>
</evidence>
<keyword evidence="2 6" id="KW-0812">Transmembrane</keyword>
<evidence type="ECO:0000259" key="7">
    <source>
        <dbReference type="PROSITE" id="PS50850"/>
    </source>
</evidence>
<dbReference type="PANTHER" id="PTHR23501:SF43">
    <property type="entry name" value="MULTIDRUG TRANSPORTER, PUTATIVE (AFU_ORTHOLOGUE AFUA_6G03040)-RELATED"/>
    <property type="match status" value="1"/>
</dbReference>
<feature type="transmembrane region" description="Helical" evidence="6">
    <location>
        <begin position="553"/>
        <end position="572"/>
    </location>
</feature>
<evidence type="ECO:0000256" key="4">
    <source>
        <dbReference type="ARBA" id="ARBA00023136"/>
    </source>
</evidence>
<evidence type="ECO:0000256" key="6">
    <source>
        <dbReference type="SAM" id="Phobius"/>
    </source>
</evidence>
<accession>A0AA38VQQ4</accession>
<dbReference type="Gene3D" id="1.20.1250.20">
    <property type="entry name" value="MFS general substrate transporter like domains"/>
    <property type="match status" value="1"/>
</dbReference>
<evidence type="ECO:0000313" key="8">
    <source>
        <dbReference type="EMBL" id="KAJ9145273.1"/>
    </source>
</evidence>
<keyword evidence="9" id="KW-1185">Reference proteome</keyword>
<dbReference type="InterPro" id="IPR011701">
    <property type="entry name" value="MFS"/>
</dbReference>
<evidence type="ECO:0000256" key="5">
    <source>
        <dbReference type="SAM" id="MobiDB-lite"/>
    </source>
</evidence>
<reference evidence="8" key="1">
    <citation type="submission" date="2022-07" db="EMBL/GenBank/DDBJ databases">
        <title>Fungi with potential for degradation of polypropylene.</title>
        <authorList>
            <person name="Gostincar C."/>
        </authorList>
    </citation>
    <scope>NUCLEOTIDE SEQUENCE</scope>
    <source>
        <strain evidence="8">EXF-13287</strain>
    </source>
</reference>
<feature type="transmembrane region" description="Helical" evidence="6">
    <location>
        <begin position="306"/>
        <end position="328"/>
    </location>
</feature>
<name>A0AA38VQQ4_9PEZI</name>
<dbReference type="InterPro" id="IPR036259">
    <property type="entry name" value="MFS_trans_sf"/>
</dbReference>
<dbReference type="AlphaFoldDB" id="A0AA38VQQ4"/>
<dbReference type="EMBL" id="JANBVN010000090">
    <property type="protein sequence ID" value="KAJ9145273.1"/>
    <property type="molecule type" value="Genomic_DNA"/>
</dbReference>
<dbReference type="GO" id="GO:0022857">
    <property type="term" value="F:transmembrane transporter activity"/>
    <property type="evidence" value="ECO:0007669"/>
    <property type="project" value="InterPro"/>
</dbReference>
<evidence type="ECO:0000256" key="3">
    <source>
        <dbReference type="ARBA" id="ARBA00022989"/>
    </source>
</evidence>
<feature type="compositionally biased region" description="Polar residues" evidence="5">
    <location>
        <begin position="47"/>
        <end position="60"/>
    </location>
</feature>
<evidence type="ECO:0000256" key="1">
    <source>
        <dbReference type="ARBA" id="ARBA00004141"/>
    </source>
</evidence>
<feature type="domain" description="Major facilitator superfamily (MFS) profile" evidence="7">
    <location>
        <begin position="82"/>
        <end position="577"/>
    </location>
</feature>
<sequence>MGSRRGSEDPVVAHQEWVIQIGPAERHGDDKVPSPPQSIAETCPAASRTSSNGPVLGSRSMSPHPNAGNGFVPRDHLSRAILTVVILMGLMFSCLDMSVVSTALVEISISLGNDYLNAPWVILAYLLTYMAFAVGFSKLSDIYGRRNMLIVAWTFFAGFSLMCAFAQNMLQLIVGRALQGIGGAGLYSLAQICLIELGLGGPETVGAMVGITLSISYVLGPLLGGVISSRWNWNGIFMINIPFGVIAIAFLLVWWPDKQRRHLTWRDALAKIDFLGNVLLISASALLVFAMQQAGSLVVDWKHPEIVVTLTFSGLSWLGLSVWEILLGNRLQRLTVEPIFPIRLALKKAYLSGLLATFFSGWSYIALVVDIPERLQIVNGDTSLVAGLHLLPMLGATAFGSFAAGIVNKKSNLTGFTTVAGCAFQCIGLGLIYGITSGASTVSLFLGCTALYGLGVGLVFAGVTMMTTVEARNIDLAVAQGAVAQARVLGGCIGLTVGTLVFNQLVQEELSETLNHTQLDAIHRSPMAIFSFSPEIQSLVKDVYISAFSSQMLGLLIVSVVGVVTGLGTLLADRTPVASLLGQHLHTQKTGSARTSDMELGELDCRFTARPARVHRLPSSASGVI</sequence>
<comment type="subcellular location">
    <subcellularLocation>
        <location evidence="1">Membrane</location>
        <topology evidence="1">Multi-pass membrane protein</topology>
    </subcellularLocation>
</comment>
<dbReference type="PROSITE" id="PS50850">
    <property type="entry name" value="MFS"/>
    <property type="match status" value="1"/>
</dbReference>
<dbReference type="GO" id="GO:0005886">
    <property type="term" value="C:plasma membrane"/>
    <property type="evidence" value="ECO:0007669"/>
    <property type="project" value="TreeGrafter"/>
</dbReference>
<feature type="transmembrane region" description="Helical" evidence="6">
    <location>
        <begin position="389"/>
        <end position="407"/>
    </location>
</feature>
<feature type="transmembrane region" description="Helical" evidence="6">
    <location>
        <begin position="173"/>
        <end position="195"/>
    </location>
</feature>
<dbReference type="Pfam" id="PF07690">
    <property type="entry name" value="MFS_1"/>
    <property type="match status" value="1"/>
</dbReference>
<organism evidence="8 9">
    <name type="scientific">Coniochaeta hoffmannii</name>
    <dbReference type="NCBI Taxonomy" id="91930"/>
    <lineage>
        <taxon>Eukaryota</taxon>
        <taxon>Fungi</taxon>
        <taxon>Dikarya</taxon>
        <taxon>Ascomycota</taxon>
        <taxon>Pezizomycotina</taxon>
        <taxon>Sordariomycetes</taxon>
        <taxon>Sordariomycetidae</taxon>
        <taxon>Coniochaetales</taxon>
        <taxon>Coniochaetaceae</taxon>
        <taxon>Coniochaeta</taxon>
    </lineage>
</organism>
<feature type="region of interest" description="Disordered" evidence="5">
    <location>
        <begin position="23"/>
        <end position="60"/>
    </location>
</feature>
<feature type="transmembrane region" description="Helical" evidence="6">
    <location>
        <begin position="442"/>
        <end position="463"/>
    </location>
</feature>
<dbReference type="PANTHER" id="PTHR23501">
    <property type="entry name" value="MAJOR FACILITATOR SUPERFAMILY"/>
    <property type="match status" value="1"/>
</dbReference>
<dbReference type="SUPFAM" id="SSF103473">
    <property type="entry name" value="MFS general substrate transporter"/>
    <property type="match status" value="1"/>
</dbReference>
<feature type="transmembrane region" description="Helical" evidence="6">
    <location>
        <begin position="207"/>
        <end position="227"/>
    </location>
</feature>
<feature type="transmembrane region" description="Helical" evidence="6">
    <location>
        <begin position="80"/>
        <end position="105"/>
    </location>
</feature>
<keyword evidence="3 6" id="KW-1133">Transmembrane helix</keyword>
<evidence type="ECO:0000313" key="9">
    <source>
        <dbReference type="Proteomes" id="UP001174691"/>
    </source>
</evidence>
<feature type="transmembrane region" description="Helical" evidence="6">
    <location>
        <begin position="233"/>
        <end position="254"/>
    </location>
</feature>
<feature type="transmembrane region" description="Helical" evidence="6">
    <location>
        <begin position="148"/>
        <end position="167"/>
    </location>
</feature>